<comment type="caution">
    <text evidence="2">The sequence shown here is derived from an EMBL/GenBank/DDBJ whole genome shotgun (WGS) entry which is preliminary data.</text>
</comment>
<protein>
    <submittedName>
        <fullName evidence="2">DUF2786 domain-containing protein</fullName>
    </submittedName>
</protein>
<keyword evidence="3" id="KW-1185">Reference proteome</keyword>
<dbReference type="Proteomes" id="UP001139336">
    <property type="component" value="Unassembled WGS sequence"/>
</dbReference>
<evidence type="ECO:0000313" key="3">
    <source>
        <dbReference type="Proteomes" id="UP001139336"/>
    </source>
</evidence>
<evidence type="ECO:0000313" key="2">
    <source>
        <dbReference type="EMBL" id="MCF4006223.1"/>
    </source>
</evidence>
<organism evidence="2 3">
    <name type="scientific">Corynebacterium uropygiale</name>
    <dbReference type="NCBI Taxonomy" id="1775911"/>
    <lineage>
        <taxon>Bacteria</taxon>
        <taxon>Bacillati</taxon>
        <taxon>Actinomycetota</taxon>
        <taxon>Actinomycetes</taxon>
        <taxon>Mycobacteriales</taxon>
        <taxon>Corynebacteriaceae</taxon>
        <taxon>Corynebacterium</taxon>
    </lineage>
</organism>
<feature type="domain" description="DUF2786" evidence="1">
    <location>
        <begin position="117"/>
        <end position="154"/>
    </location>
</feature>
<dbReference type="EMBL" id="JAKGSI010000001">
    <property type="protein sequence ID" value="MCF4006223.1"/>
    <property type="molecule type" value="Genomic_DNA"/>
</dbReference>
<name>A0A9X1QR39_9CORY</name>
<dbReference type="InterPro" id="IPR024498">
    <property type="entry name" value="DUF2786"/>
</dbReference>
<accession>A0A9X1QR39</accession>
<evidence type="ECO:0000259" key="1">
    <source>
        <dbReference type="Pfam" id="PF10979"/>
    </source>
</evidence>
<dbReference type="Pfam" id="PF10979">
    <property type="entry name" value="DUF2786"/>
    <property type="match status" value="1"/>
</dbReference>
<sequence length="352" mass="39572">MTTTYHTPLFARLLVTTTLAAQKGWTPRDLCHLFGEPMLALLHREGETILGSLNPPHRDTWAEELGSLPPSPPTMPSFDLRLTSRLLSLPPMEGSEYLHSATLRREGPRDEQEAKHRAKIEKLLAKAQSTSFSEEAESLIAKAQELQQRYRISHLTEEKNSSSPGTRVRARRVYLHAPWIKHQFLLLGAIARPNSCRAILVHSQGIVTVLGAPEDLDATLHLFSCLNHLRDHFMRNSDAAREAARRKDTNSFRRSFCLAYAARIGELLEEANEEAWESPEHKQSMLPVLRQRAKAVETTVSLLYPSLSYTRVSGNSWAGFDAGRTAAEKAYRRTRFRALDQGASSSCSAHTR</sequence>
<reference evidence="2" key="1">
    <citation type="submission" date="2022-01" db="EMBL/GenBank/DDBJ databases">
        <title>Corynebacterium sp. nov isolated from isolated from the feces of the greater white-fronted geese (Anser albifrons) at Poyang Lake, PR China.</title>
        <authorList>
            <person name="Liu Q."/>
        </authorList>
    </citation>
    <scope>NUCLEOTIDE SEQUENCE</scope>
    <source>
        <strain evidence="2">JCM 32435</strain>
    </source>
</reference>
<dbReference type="RefSeq" id="WP_236117992.1">
    <property type="nucleotide sequence ID" value="NZ_JAKGSI010000001.1"/>
</dbReference>
<dbReference type="AlphaFoldDB" id="A0A9X1QR39"/>
<proteinExistence type="predicted"/>
<gene>
    <name evidence="2" type="ORF">L1O03_03400</name>
</gene>